<dbReference type="PANTHER" id="PTHR43730">
    <property type="entry name" value="BETA-MANNOSIDASE"/>
    <property type="match status" value="1"/>
</dbReference>
<dbReference type="SUPFAM" id="SSF51445">
    <property type="entry name" value="(Trans)glycosidases"/>
    <property type="match status" value="1"/>
</dbReference>
<name>A0ABQ1Z6K0_9BACL</name>
<evidence type="ECO:0000256" key="4">
    <source>
        <dbReference type="ARBA" id="ARBA00022729"/>
    </source>
</evidence>
<dbReference type="EMBL" id="BMFU01000002">
    <property type="protein sequence ID" value="GGH52029.1"/>
    <property type="molecule type" value="Genomic_DNA"/>
</dbReference>
<evidence type="ECO:0000256" key="1">
    <source>
        <dbReference type="ARBA" id="ARBA00000829"/>
    </source>
</evidence>
<evidence type="ECO:0000313" key="10">
    <source>
        <dbReference type="Proteomes" id="UP000652153"/>
    </source>
</evidence>
<dbReference type="RefSeq" id="WP_229729752.1">
    <property type="nucleotide sequence ID" value="NZ_BMFU01000002.1"/>
</dbReference>
<comment type="catalytic activity">
    <reaction evidence="1">
        <text>Hydrolysis of terminal, non-reducing beta-D-mannose residues in beta-D-mannosides.</text>
        <dbReference type="EC" id="3.2.1.25"/>
    </reaction>
</comment>
<keyword evidence="6" id="KW-0326">Glycosidase</keyword>
<dbReference type="EC" id="3.2.1.25" evidence="3"/>
<dbReference type="PROSITE" id="PS00608">
    <property type="entry name" value="GLYCOSYL_HYDROL_F2_2"/>
    <property type="match status" value="1"/>
</dbReference>
<evidence type="ECO:0000256" key="3">
    <source>
        <dbReference type="ARBA" id="ARBA00012754"/>
    </source>
</evidence>
<reference evidence="10" key="1">
    <citation type="journal article" date="2019" name="Int. J. Syst. Evol. Microbiol.">
        <title>The Global Catalogue of Microorganisms (GCM) 10K type strain sequencing project: providing services to taxonomists for standard genome sequencing and annotation.</title>
        <authorList>
            <consortium name="The Broad Institute Genomics Platform"/>
            <consortium name="The Broad Institute Genome Sequencing Center for Infectious Disease"/>
            <person name="Wu L."/>
            <person name="Ma J."/>
        </authorList>
    </citation>
    <scope>NUCLEOTIDE SEQUENCE [LARGE SCALE GENOMIC DNA]</scope>
    <source>
        <strain evidence="10">CGMCC 1.12770</strain>
    </source>
</reference>
<dbReference type="InterPro" id="IPR017853">
    <property type="entry name" value="GH"/>
</dbReference>
<dbReference type="Gene3D" id="2.60.40.10">
    <property type="entry name" value="Immunoglobulins"/>
    <property type="match status" value="2"/>
</dbReference>
<evidence type="ECO:0000313" key="9">
    <source>
        <dbReference type="EMBL" id="GGH52029.1"/>
    </source>
</evidence>
<dbReference type="Pfam" id="PF02836">
    <property type="entry name" value="Glyco_hydro_2_C"/>
    <property type="match status" value="1"/>
</dbReference>
<dbReference type="Gene3D" id="3.20.20.80">
    <property type="entry name" value="Glycosidases"/>
    <property type="match status" value="1"/>
</dbReference>
<keyword evidence="10" id="KW-1185">Reference proteome</keyword>
<evidence type="ECO:0000259" key="8">
    <source>
        <dbReference type="Pfam" id="PF22666"/>
    </source>
</evidence>
<keyword evidence="4" id="KW-0732">Signal</keyword>
<feature type="domain" description="Glycoside hydrolase family 2 catalytic" evidence="7">
    <location>
        <begin position="530"/>
        <end position="620"/>
    </location>
</feature>
<dbReference type="InterPro" id="IPR050887">
    <property type="entry name" value="Beta-mannosidase_GH2"/>
</dbReference>
<dbReference type="SUPFAM" id="SSF49785">
    <property type="entry name" value="Galactose-binding domain-like"/>
    <property type="match status" value="1"/>
</dbReference>
<dbReference type="InterPro" id="IPR023232">
    <property type="entry name" value="Glyco_hydro_2_AS"/>
</dbReference>
<gene>
    <name evidence="9" type="ORF">GCM10008014_18320</name>
</gene>
<dbReference type="InterPro" id="IPR036156">
    <property type="entry name" value="Beta-gal/glucu_dom_sf"/>
</dbReference>
<dbReference type="Proteomes" id="UP000652153">
    <property type="component" value="Unassembled WGS sequence"/>
</dbReference>
<evidence type="ECO:0000256" key="2">
    <source>
        <dbReference type="ARBA" id="ARBA00007401"/>
    </source>
</evidence>
<protein>
    <recommendedName>
        <fullName evidence="3">beta-mannosidase</fullName>
        <ecNumber evidence="3">3.2.1.25</ecNumber>
    </recommendedName>
</protein>
<comment type="caution">
    <text evidence="9">The sequence shown here is derived from an EMBL/GenBank/DDBJ whole genome shotgun (WGS) entry which is preliminary data.</text>
</comment>
<proteinExistence type="inferred from homology"/>
<evidence type="ECO:0000256" key="5">
    <source>
        <dbReference type="ARBA" id="ARBA00022801"/>
    </source>
</evidence>
<evidence type="ECO:0000256" key="6">
    <source>
        <dbReference type="ARBA" id="ARBA00023295"/>
    </source>
</evidence>
<feature type="domain" description="Beta-mannosidase-like galactose-binding" evidence="8">
    <location>
        <begin position="121"/>
        <end position="263"/>
    </location>
</feature>
<dbReference type="Pfam" id="PF22666">
    <property type="entry name" value="Glyco_hydro_2_N2"/>
    <property type="match status" value="1"/>
</dbReference>
<dbReference type="Gene3D" id="2.60.120.260">
    <property type="entry name" value="Galactose-binding domain-like"/>
    <property type="match status" value="1"/>
</dbReference>
<accession>A0ABQ1Z6K0</accession>
<dbReference type="InterPro" id="IPR013783">
    <property type="entry name" value="Ig-like_fold"/>
</dbReference>
<dbReference type="InterPro" id="IPR008979">
    <property type="entry name" value="Galactose-bd-like_sf"/>
</dbReference>
<dbReference type="InterPro" id="IPR054593">
    <property type="entry name" value="Beta-mannosidase-like_N2"/>
</dbReference>
<dbReference type="PANTHER" id="PTHR43730:SF1">
    <property type="entry name" value="BETA-MANNOSIDASE"/>
    <property type="match status" value="1"/>
</dbReference>
<dbReference type="SUPFAM" id="SSF49303">
    <property type="entry name" value="beta-Galactosidase/glucuronidase domain"/>
    <property type="match status" value="2"/>
</dbReference>
<keyword evidence="5" id="KW-0378">Hydrolase</keyword>
<sequence>MTNISYYHSSKGKRFLDEIQDEVYARSSLHGDAWVEMDSRMPVRKINSEMQPVTKNQEQGSPVENNMLPSEDSLLLFGTWRMKGGEAADHGDPSPSTGWFGRKAKASEGMRERWYEPGHARKDWLEVQVPTTVQQALVDLGAMHDPHWNTNTIDELEQHGTPQETPVWFRRTRVECMEWWFATTFELPAMWEGRRLSLQFDGIDYSGTVFLNGISLGHHQGMFGGPMLDITGLVRSNEANVLVVRIDPAPQSWNGLMKPSPGFGWHYGHLISLGIWKDVRVTAHADIALIDPYVTTLSCTPDEARLQLEFTTESSLTEHAHITIEGLIQLKNVNSNSSARSANDSADPIADERLTCDDHRFTCSIEVAYGRSKFSTVLAISNPNIWWPSGYGDQPLYELVLGATHCRHQHINMGTGNSAHEMGSSFTSTIESGIQKAESQEQAVRVREARTTFGIRTIKMRPMRGAKPETDYRWQFVINGEPMFIKGANWCWPDVMLTRKEGQYERLLELARRGHVQMLRAWGGGLVERDEFYDLCDQKGIMVYQEFPLCWGPPDAPLTDLGVIDRQTVLSVKRLRNHASLIMWGGGNENGAHGGADEGLFLVGKRCREYDPSRPFHRTDPWAGSAHNWNVYHGGEPLDEATLAMPSVFYGEFGIPSQTNVSSCLRYMPEEALSSFPPTEESRGWKAHFHQFSLKDVIKVMRYAAYGPIRSWQDYITYSQTAQGDGIRFTADLQRAGAGKDKSGFWYYKFTDCFPGHSWAVIDYYGTAKLSYYRAKQASRPQNAFVTVSRLEGWQAGDLFQAGLHLANDSLETLADATVQVKMYNSQLAEIMACNYPSLTVSPGQVTLIETLEVCLPEASAIQPFLIHIALRAEDGELIADQWYWFNAQPKTAELLTFEQEHRHDANEYSGAEAERAFRLYRELSNAPMRELPSTTLEWFMLTEHDKGGYIVVRNTGSVPAIRVMVHHFPDEWSSYLDDNDFGLSPGEERWIAYEALADTSLHEVTISAWNAPEVTRSMQKHKAHPLRQS</sequence>
<comment type="similarity">
    <text evidence="2">Belongs to the glycosyl hydrolase 2 family.</text>
</comment>
<evidence type="ECO:0000259" key="7">
    <source>
        <dbReference type="Pfam" id="PF02836"/>
    </source>
</evidence>
<organism evidence="9 10">
    <name type="scientific">Paenibacillus silvae</name>
    <dbReference type="NCBI Taxonomy" id="1325358"/>
    <lineage>
        <taxon>Bacteria</taxon>
        <taxon>Bacillati</taxon>
        <taxon>Bacillota</taxon>
        <taxon>Bacilli</taxon>
        <taxon>Bacillales</taxon>
        <taxon>Paenibacillaceae</taxon>
        <taxon>Paenibacillus</taxon>
    </lineage>
</organism>
<dbReference type="InterPro" id="IPR006103">
    <property type="entry name" value="Glyco_hydro_2_cat"/>
</dbReference>